<name>A0A2N0RFY3_9GLOM</name>
<reference evidence="3 4" key="1">
    <citation type="submission" date="2017-10" db="EMBL/GenBank/DDBJ databases">
        <title>Extensive intraspecific genome diversity in a model arbuscular mycorrhizal fungus.</title>
        <authorList>
            <person name="Chen E.C.H."/>
            <person name="Morin E."/>
            <person name="Baudet D."/>
            <person name="Noel J."/>
            <person name="Ndikumana S."/>
            <person name="Charron P."/>
            <person name="St-Onge C."/>
            <person name="Giorgi J."/>
            <person name="Grigoriev I.V."/>
            <person name="Roux C."/>
            <person name="Martin F.M."/>
            <person name="Corradi N."/>
        </authorList>
    </citation>
    <scope>NUCLEOTIDE SEQUENCE [LARGE SCALE GENOMIC DNA]</scope>
    <source>
        <strain evidence="3 4">A1</strain>
    </source>
</reference>
<organism evidence="3 4">
    <name type="scientific">Rhizophagus irregularis</name>
    <dbReference type="NCBI Taxonomy" id="588596"/>
    <lineage>
        <taxon>Eukaryota</taxon>
        <taxon>Fungi</taxon>
        <taxon>Fungi incertae sedis</taxon>
        <taxon>Mucoromycota</taxon>
        <taxon>Glomeromycotina</taxon>
        <taxon>Glomeromycetes</taxon>
        <taxon>Glomerales</taxon>
        <taxon>Glomeraceae</taxon>
        <taxon>Rhizophagus</taxon>
    </lineage>
</organism>
<dbReference type="InterPro" id="IPR036537">
    <property type="entry name" value="Adaptor_Cbl_N_dom_sf"/>
</dbReference>
<dbReference type="Gene3D" id="1.20.930.20">
    <property type="entry name" value="Adaptor protein Cbl, N-terminal domain"/>
    <property type="match status" value="1"/>
</dbReference>
<dbReference type="InterPro" id="IPR051681">
    <property type="entry name" value="Ser/Thr_Kinases-Pseudokinases"/>
</dbReference>
<comment type="caution">
    <text evidence="3">The sequence shown here is derived from an EMBL/GenBank/DDBJ whole genome shotgun (WGS) entry which is preliminary data.</text>
</comment>
<sequence length="571" mass="65633">MDSVQFIPLIASYLIIIGTVSKLCEIIIKVSDAANYNKVTCKVLNERVQIISGFIELLKRSQLFDKVYRDAFEEYLFTLNSIKRHISNISEIHGFRKYSKAISISERFMVLTKNYESAMKDLQFALIVANEERRKEDIYEGDRFLAEIHSGVFGNYKHLRQIDERVVILADEIKNIRNFLGEENFHGQKGANADILTEQECADADILTEQEGVDADILTEAENYRIFFDEEWIRKKVEEKDINYFEYSEFSNIEIIGEGGFGIVKRAITDGKNRVALKCLIKKSSKINIKDFESLVMELKVLREVSCHKNIISFLGISRDNGYVVVLEYANEGNLREYLTKKFKSLEWEKKIQMALDITSGLNFLHSKGIIHRDLHSKNILVNDGELLIADFGFSERLTEVTSNSTGNKMGVIEYIEPKCFKDKDYVKDKRSDIYSLGVLLWEITSGYSPFRNIEDRDMLGYQISHNNLREDPIEGTPLEYQLLYQECRDDDPAKRPNIDQVYKEIFRLCNVNCTYEQEDSLAVASTSAPNIGGLNSLNNQLDQSDLPDLCLSDNWIGPRNESVIVDINQS</sequence>
<evidence type="ECO:0000313" key="3">
    <source>
        <dbReference type="EMBL" id="PKC62211.1"/>
    </source>
</evidence>
<feature type="binding site" evidence="1">
    <location>
        <position position="283"/>
    </location>
    <ligand>
        <name>ATP</name>
        <dbReference type="ChEBI" id="CHEBI:30616"/>
    </ligand>
</feature>
<dbReference type="PROSITE" id="PS50011">
    <property type="entry name" value="PROTEIN_KINASE_DOM"/>
    <property type="match status" value="1"/>
</dbReference>
<keyword evidence="3" id="KW-0808">Transferase</keyword>
<reference evidence="3 4" key="2">
    <citation type="submission" date="2017-10" db="EMBL/GenBank/DDBJ databases">
        <title>Genome analyses suggest a sexual origin of heterokaryosis in a supposedly ancient asexual fungus.</title>
        <authorList>
            <person name="Corradi N."/>
            <person name="Sedzielewska K."/>
            <person name="Noel J."/>
            <person name="Charron P."/>
            <person name="Farinelli L."/>
            <person name="Marton T."/>
            <person name="Kruger M."/>
            <person name="Pelin A."/>
            <person name="Brachmann A."/>
            <person name="Corradi N."/>
        </authorList>
    </citation>
    <scope>NUCLEOTIDE SEQUENCE [LARGE SCALE GENOMIC DNA]</scope>
    <source>
        <strain evidence="3 4">A1</strain>
    </source>
</reference>
<dbReference type="SUPFAM" id="SSF56112">
    <property type="entry name" value="Protein kinase-like (PK-like)"/>
    <property type="match status" value="1"/>
</dbReference>
<dbReference type="InterPro" id="IPR017441">
    <property type="entry name" value="Protein_kinase_ATP_BS"/>
</dbReference>
<dbReference type="InterPro" id="IPR000719">
    <property type="entry name" value="Prot_kinase_dom"/>
</dbReference>
<dbReference type="GO" id="GO:0005524">
    <property type="term" value="F:ATP binding"/>
    <property type="evidence" value="ECO:0007669"/>
    <property type="project" value="UniProtKB-UniRule"/>
</dbReference>
<dbReference type="CDD" id="cd21037">
    <property type="entry name" value="MLKL_NTD"/>
    <property type="match status" value="1"/>
</dbReference>
<dbReference type="InterPro" id="IPR011009">
    <property type="entry name" value="Kinase-like_dom_sf"/>
</dbReference>
<dbReference type="Pfam" id="PF07714">
    <property type="entry name" value="PK_Tyr_Ser-Thr"/>
    <property type="match status" value="1"/>
</dbReference>
<keyword evidence="1" id="KW-0067">ATP-binding</keyword>
<dbReference type="GO" id="GO:0004674">
    <property type="term" value="F:protein serine/threonine kinase activity"/>
    <property type="evidence" value="ECO:0007669"/>
    <property type="project" value="TreeGrafter"/>
</dbReference>
<dbReference type="PRINTS" id="PR00109">
    <property type="entry name" value="TYRKINASE"/>
</dbReference>
<dbReference type="EMBL" id="LLXH01000887">
    <property type="protein sequence ID" value="PKC62211.1"/>
    <property type="molecule type" value="Genomic_DNA"/>
</dbReference>
<dbReference type="VEuPathDB" id="FungiDB:FUN_025649"/>
<evidence type="ECO:0000256" key="1">
    <source>
        <dbReference type="PROSITE-ProRule" id="PRU10141"/>
    </source>
</evidence>
<proteinExistence type="predicted"/>
<gene>
    <name evidence="3" type="ORF">RhiirA1_465464</name>
</gene>
<dbReference type="Proteomes" id="UP000232688">
    <property type="component" value="Unassembled WGS sequence"/>
</dbReference>
<keyword evidence="1" id="KW-0547">Nucleotide-binding</keyword>
<evidence type="ECO:0000313" key="4">
    <source>
        <dbReference type="Proteomes" id="UP000232688"/>
    </source>
</evidence>
<protein>
    <submittedName>
        <fullName evidence="3">Kinase-like protein</fullName>
    </submittedName>
</protein>
<dbReference type="VEuPathDB" id="FungiDB:RhiirA1_465464"/>
<dbReference type="InterPro" id="IPR059179">
    <property type="entry name" value="MLKL-like_MCAfunc"/>
</dbReference>
<dbReference type="Gene3D" id="1.10.510.10">
    <property type="entry name" value="Transferase(Phosphotransferase) domain 1"/>
    <property type="match status" value="1"/>
</dbReference>
<evidence type="ECO:0000259" key="2">
    <source>
        <dbReference type="PROSITE" id="PS50011"/>
    </source>
</evidence>
<dbReference type="AlphaFoldDB" id="A0A2N0RFY3"/>
<dbReference type="PANTHER" id="PTHR44329">
    <property type="entry name" value="SERINE/THREONINE-PROTEIN KINASE TNNI3K-RELATED"/>
    <property type="match status" value="1"/>
</dbReference>
<feature type="domain" description="Protein kinase" evidence="2">
    <location>
        <begin position="250"/>
        <end position="508"/>
    </location>
</feature>
<dbReference type="InterPro" id="IPR001245">
    <property type="entry name" value="Ser-Thr/Tyr_kinase_cat_dom"/>
</dbReference>
<dbReference type="VEuPathDB" id="FungiDB:RhiirFUN_010725"/>
<dbReference type="GO" id="GO:0007166">
    <property type="term" value="P:cell surface receptor signaling pathway"/>
    <property type="evidence" value="ECO:0007669"/>
    <property type="project" value="InterPro"/>
</dbReference>
<dbReference type="PROSITE" id="PS00107">
    <property type="entry name" value="PROTEIN_KINASE_ATP"/>
    <property type="match status" value="1"/>
</dbReference>
<accession>A0A2N0RFY3</accession>
<keyword evidence="3" id="KW-0418">Kinase</keyword>